<comment type="similarity">
    <text evidence="2">Belongs to the nitronate monooxygenase family. NMO class I subfamily.</text>
</comment>
<evidence type="ECO:0000256" key="1">
    <source>
        <dbReference type="ARBA" id="ARBA00003535"/>
    </source>
</evidence>
<dbReference type="CDD" id="cd04730">
    <property type="entry name" value="NPD_like"/>
    <property type="match status" value="1"/>
</dbReference>
<keyword evidence="5" id="KW-0288">FMN</keyword>
<dbReference type="PANTHER" id="PTHR42747">
    <property type="entry name" value="NITRONATE MONOOXYGENASE-RELATED"/>
    <property type="match status" value="1"/>
</dbReference>
<evidence type="ECO:0000256" key="5">
    <source>
        <dbReference type="ARBA" id="ARBA00022643"/>
    </source>
</evidence>
<dbReference type="GO" id="GO:0016491">
    <property type="term" value="F:oxidoreductase activity"/>
    <property type="evidence" value="ECO:0007669"/>
    <property type="project" value="UniProtKB-KW"/>
</dbReference>
<name>A0ABW2NR09_9BACL</name>
<reference evidence="9" key="1">
    <citation type="journal article" date="2019" name="Int. J. Syst. Evol. Microbiol.">
        <title>The Global Catalogue of Microorganisms (GCM) 10K type strain sequencing project: providing services to taxonomists for standard genome sequencing and annotation.</title>
        <authorList>
            <consortium name="The Broad Institute Genomics Platform"/>
            <consortium name="The Broad Institute Genome Sequencing Center for Infectious Disease"/>
            <person name="Wu L."/>
            <person name="Ma J."/>
        </authorList>
    </citation>
    <scope>NUCLEOTIDE SEQUENCE [LARGE SCALE GENOMIC DNA]</scope>
    <source>
        <strain evidence="9">NBRC 106396</strain>
    </source>
</reference>
<dbReference type="RefSeq" id="WP_379747401.1">
    <property type="nucleotide sequence ID" value="NZ_JBHTCP010000010.1"/>
</dbReference>
<evidence type="ECO:0000313" key="9">
    <source>
        <dbReference type="Proteomes" id="UP001596549"/>
    </source>
</evidence>
<gene>
    <name evidence="8" type="ORF">ACFQPF_05530</name>
</gene>
<dbReference type="SUPFAM" id="SSF51412">
    <property type="entry name" value="Inosine monophosphate dehydrogenase (IMPDH)"/>
    <property type="match status" value="1"/>
</dbReference>
<keyword evidence="4" id="KW-0285">Flavoprotein</keyword>
<dbReference type="Gene3D" id="3.20.20.70">
    <property type="entry name" value="Aldolase class I"/>
    <property type="match status" value="1"/>
</dbReference>
<keyword evidence="7" id="KW-0503">Monooxygenase</keyword>
<dbReference type="PANTHER" id="PTHR42747:SF4">
    <property type="entry name" value="BLR1330 PROTEIN"/>
    <property type="match status" value="1"/>
</dbReference>
<evidence type="ECO:0000256" key="6">
    <source>
        <dbReference type="ARBA" id="ARBA00023002"/>
    </source>
</evidence>
<dbReference type="EMBL" id="JBHTCP010000010">
    <property type="protein sequence ID" value="MFC7371131.1"/>
    <property type="molecule type" value="Genomic_DNA"/>
</dbReference>
<comment type="function">
    <text evidence="1">Nitronate monooxygenase that uses molecular oxygen to catalyze the oxidative denitrification of alkyl nitronates. Acts on propionate 3-nitronate (P3N), the presumed physiological substrate. Probably functions in the detoxification of P3N, a metabolic poison produced by plants and fungi as a defense mechanism.</text>
</comment>
<evidence type="ECO:0000256" key="4">
    <source>
        <dbReference type="ARBA" id="ARBA00022630"/>
    </source>
</evidence>
<evidence type="ECO:0000256" key="7">
    <source>
        <dbReference type="ARBA" id="ARBA00023033"/>
    </source>
</evidence>
<evidence type="ECO:0000256" key="2">
    <source>
        <dbReference type="ARBA" id="ARBA00009881"/>
    </source>
</evidence>
<evidence type="ECO:0000313" key="8">
    <source>
        <dbReference type="EMBL" id="MFC7371131.1"/>
    </source>
</evidence>
<protein>
    <recommendedName>
        <fullName evidence="3">Probable nitronate monooxygenase</fullName>
    </recommendedName>
</protein>
<keyword evidence="6 8" id="KW-0560">Oxidoreductase</keyword>
<accession>A0ABW2NR09</accession>
<dbReference type="Proteomes" id="UP001596549">
    <property type="component" value="Unassembled WGS sequence"/>
</dbReference>
<dbReference type="Pfam" id="PF03060">
    <property type="entry name" value="NMO"/>
    <property type="match status" value="1"/>
</dbReference>
<organism evidence="8 9">
    <name type="scientific">Fictibacillus iocasae</name>
    <dbReference type="NCBI Taxonomy" id="2715437"/>
    <lineage>
        <taxon>Bacteria</taxon>
        <taxon>Bacillati</taxon>
        <taxon>Bacillota</taxon>
        <taxon>Bacilli</taxon>
        <taxon>Bacillales</taxon>
        <taxon>Fictibacillaceae</taxon>
        <taxon>Fictibacillus</taxon>
    </lineage>
</organism>
<comment type="caution">
    <text evidence="8">The sequence shown here is derived from an EMBL/GenBank/DDBJ whole genome shotgun (WGS) entry which is preliminary data.</text>
</comment>
<dbReference type="InterPro" id="IPR013785">
    <property type="entry name" value="Aldolase_TIM"/>
</dbReference>
<evidence type="ECO:0000256" key="3">
    <source>
        <dbReference type="ARBA" id="ARBA00013457"/>
    </source>
</evidence>
<sequence length="333" mass="36236">MTSRLPHQIADSISLPVINAPMFLVSSPELVINSCKSGIIGSFPLLNARTSELLEQWMITITEQLDSAKQNDPDAKIAPWAVNLIVHKTNTRFEADMELIKQYKPPIVITSLGNPTSVAEMVHEYGGLVYSDVISLDHARKAAKTGIDGLILVCTGAGGHGGTLHPMAFLSAVKEFYDGTVILAGCISTGSDILASQVMGADLVYMGTSFIAAKESFASTEYQQMLIQSTLENIIYTDAISGISGNYLTASLQQAGYDLDKLKRKETIDLSFSETKAKAWKDIWSAGQGVGAVKDVKPVEEIVEKLEREYDDALNHVSSYKRNTRQSQLNSVE</sequence>
<dbReference type="InterPro" id="IPR004136">
    <property type="entry name" value="NMO"/>
</dbReference>
<keyword evidence="9" id="KW-1185">Reference proteome</keyword>
<proteinExistence type="inferred from homology"/>